<gene>
    <name evidence="1" type="ORF">TKK_019954</name>
</gene>
<comment type="caution">
    <text evidence="1">The sequence shown here is derived from an EMBL/GenBank/DDBJ whole genome shotgun (WGS) entry which is preliminary data.</text>
</comment>
<name>A0ABD2VV21_9HYME</name>
<keyword evidence="2" id="KW-1185">Reference proteome</keyword>
<evidence type="ECO:0000313" key="2">
    <source>
        <dbReference type="Proteomes" id="UP001627154"/>
    </source>
</evidence>
<sequence length="133" mass="15482">MQNSKRSSYAALFLVYYFSFCFIHPIVADEFAEIHSPYSYFRGIHDKRHAHYIIVKNIALARTRRVSEFYDEQCCSGARKNLLLFYVPIACDFRPRRYPMIQNFDTIRIYTVPSAVEAAANGPGSWRPLSCIL</sequence>
<dbReference type="AlphaFoldDB" id="A0ABD2VV21"/>
<protein>
    <submittedName>
        <fullName evidence="1">Uncharacterized protein</fullName>
    </submittedName>
</protein>
<reference evidence="1 2" key="1">
    <citation type="journal article" date="2024" name="bioRxiv">
        <title>A reference genome for Trichogramma kaykai: A tiny desert-dwelling parasitoid wasp with competing sex-ratio distorters.</title>
        <authorList>
            <person name="Culotta J."/>
            <person name="Lindsey A.R."/>
        </authorList>
    </citation>
    <scope>NUCLEOTIDE SEQUENCE [LARGE SCALE GENOMIC DNA]</scope>
    <source>
        <strain evidence="1 2">KSX58</strain>
    </source>
</reference>
<evidence type="ECO:0000313" key="1">
    <source>
        <dbReference type="EMBL" id="KAL3384360.1"/>
    </source>
</evidence>
<dbReference type="EMBL" id="JBJJXI010000175">
    <property type="protein sequence ID" value="KAL3384360.1"/>
    <property type="molecule type" value="Genomic_DNA"/>
</dbReference>
<accession>A0ABD2VV21</accession>
<dbReference type="Proteomes" id="UP001627154">
    <property type="component" value="Unassembled WGS sequence"/>
</dbReference>
<organism evidence="1 2">
    <name type="scientific">Trichogramma kaykai</name>
    <dbReference type="NCBI Taxonomy" id="54128"/>
    <lineage>
        <taxon>Eukaryota</taxon>
        <taxon>Metazoa</taxon>
        <taxon>Ecdysozoa</taxon>
        <taxon>Arthropoda</taxon>
        <taxon>Hexapoda</taxon>
        <taxon>Insecta</taxon>
        <taxon>Pterygota</taxon>
        <taxon>Neoptera</taxon>
        <taxon>Endopterygota</taxon>
        <taxon>Hymenoptera</taxon>
        <taxon>Apocrita</taxon>
        <taxon>Proctotrupomorpha</taxon>
        <taxon>Chalcidoidea</taxon>
        <taxon>Trichogrammatidae</taxon>
        <taxon>Trichogramma</taxon>
    </lineage>
</organism>
<proteinExistence type="predicted"/>